<comment type="caution">
    <text evidence="1">The sequence shown here is derived from an EMBL/GenBank/DDBJ whole genome shotgun (WGS) entry which is preliminary data.</text>
</comment>
<evidence type="ECO:0000313" key="1">
    <source>
        <dbReference type="EMBL" id="GME76723.1"/>
    </source>
</evidence>
<gene>
    <name evidence="1" type="ORF">Amon02_000273600</name>
</gene>
<accession>A0ACB5SYB4</accession>
<evidence type="ECO:0000313" key="2">
    <source>
        <dbReference type="Proteomes" id="UP001165064"/>
    </source>
</evidence>
<keyword evidence="2" id="KW-1185">Reference proteome</keyword>
<name>A0ACB5SYB4_AMBMO</name>
<organism evidence="1 2">
    <name type="scientific">Ambrosiozyma monospora</name>
    <name type="common">Yeast</name>
    <name type="synonym">Endomycopsis monosporus</name>
    <dbReference type="NCBI Taxonomy" id="43982"/>
    <lineage>
        <taxon>Eukaryota</taxon>
        <taxon>Fungi</taxon>
        <taxon>Dikarya</taxon>
        <taxon>Ascomycota</taxon>
        <taxon>Saccharomycotina</taxon>
        <taxon>Pichiomycetes</taxon>
        <taxon>Pichiales</taxon>
        <taxon>Pichiaceae</taxon>
        <taxon>Ambrosiozyma</taxon>
    </lineage>
</organism>
<proteinExistence type="predicted"/>
<protein>
    <submittedName>
        <fullName evidence="1">Unnamed protein product</fullName>
    </submittedName>
</protein>
<reference evidence="1" key="1">
    <citation type="submission" date="2023-04" db="EMBL/GenBank/DDBJ databases">
        <title>Ambrosiozyma monospora NBRC 10751.</title>
        <authorList>
            <person name="Ichikawa N."/>
            <person name="Sato H."/>
            <person name="Tonouchi N."/>
        </authorList>
    </citation>
    <scope>NUCLEOTIDE SEQUENCE</scope>
    <source>
        <strain evidence="1">NBRC 10751</strain>
    </source>
</reference>
<dbReference type="EMBL" id="BSXS01001620">
    <property type="protein sequence ID" value="GME76723.1"/>
    <property type="molecule type" value="Genomic_DNA"/>
</dbReference>
<dbReference type="Proteomes" id="UP001165064">
    <property type="component" value="Unassembled WGS sequence"/>
</dbReference>
<sequence length="271" mass="30286">MVGSIHIPDPDALLEGAEDPNRFNTIEIPDLTDTLTEPVALPQQDGQQQQPQLQQIVIPQEESIVIPEPEEAGEDGYGMQPMNFRLGTTAVPNNSSNDNSVPSTPISQVGLGLSTKNSDSQQQHQLQAKAQLQIQAQMQRRATLKRNNPPSYTLNIMVRQFTKYAERKLSLCLNSVPLDQEPNIIDLLSEGVDPTFDKIIASLGYIARRKPRRVTDAVMHWRRGKSELREMARSMLEKEILLQKDHKSKRITSTSSMQSNKNVNNNNGVGL</sequence>